<evidence type="ECO:0000313" key="3">
    <source>
        <dbReference type="EMBL" id="TWH75335.1"/>
    </source>
</evidence>
<accession>A0A562IXL1</accession>
<evidence type="ECO:0000256" key="1">
    <source>
        <dbReference type="ARBA" id="ARBA00006739"/>
    </source>
</evidence>
<dbReference type="PANTHER" id="PTHR48090:SF7">
    <property type="entry name" value="RFBJ PROTEIN"/>
    <property type="match status" value="1"/>
</dbReference>
<dbReference type="GO" id="GO:0016740">
    <property type="term" value="F:transferase activity"/>
    <property type="evidence" value="ECO:0007669"/>
    <property type="project" value="UniProtKB-KW"/>
</dbReference>
<comment type="caution">
    <text evidence="3">The sequence shown here is derived from an EMBL/GenBank/DDBJ whole genome shotgun (WGS) entry which is preliminary data.</text>
</comment>
<gene>
    <name evidence="3" type="ORF">JD78_03891</name>
</gene>
<evidence type="ECO:0000313" key="4">
    <source>
        <dbReference type="Proteomes" id="UP000321490"/>
    </source>
</evidence>
<dbReference type="InterPro" id="IPR001173">
    <property type="entry name" value="Glyco_trans_2-like"/>
</dbReference>
<dbReference type="AlphaFoldDB" id="A0A562IXL1"/>
<dbReference type="InterPro" id="IPR050256">
    <property type="entry name" value="Glycosyltransferase_2"/>
</dbReference>
<evidence type="ECO:0000259" key="2">
    <source>
        <dbReference type="Pfam" id="PF00535"/>
    </source>
</evidence>
<dbReference type="Gene3D" id="3.90.550.10">
    <property type="entry name" value="Spore Coat Polysaccharide Biosynthesis Protein SpsA, Chain A"/>
    <property type="match status" value="1"/>
</dbReference>
<dbReference type="EMBL" id="VLKF01000001">
    <property type="protein sequence ID" value="TWH75335.1"/>
    <property type="molecule type" value="Genomic_DNA"/>
</dbReference>
<keyword evidence="3" id="KW-0808">Transferase</keyword>
<dbReference type="RefSeq" id="WP_243731087.1">
    <property type="nucleotide sequence ID" value="NZ_VLKF01000001.1"/>
</dbReference>
<proteinExistence type="inferred from homology"/>
<keyword evidence="4" id="KW-1185">Reference proteome</keyword>
<dbReference type="InterPro" id="IPR029044">
    <property type="entry name" value="Nucleotide-diphossugar_trans"/>
</dbReference>
<comment type="similarity">
    <text evidence="1">Belongs to the glycosyltransferase 2 family.</text>
</comment>
<reference evidence="3 4" key="1">
    <citation type="submission" date="2019-07" db="EMBL/GenBank/DDBJ databases">
        <title>R&amp;d 2014.</title>
        <authorList>
            <person name="Klenk H.-P."/>
        </authorList>
    </citation>
    <scope>NUCLEOTIDE SEQUENCE [LARGE SCALE GENOMIC DNA]</scope>
    <source>
        <strain evidence="3 4">DSM 45764</strain>
    </source>
</reference>
<protein>
    <submittedName>
        <fullName evidence="3">Glycosyltransferase involved in cell wall biosynthesis</fullName>
    </submittedName>
</protein>
<organism evidence="3 4">
    <name type="scientific">Modestobacter roseus</name>
    <dbReference type="NCBI Taxonomy" id="1181884"/>
    <lineage>
        <taxon>Bacteria</taxon>
        <taxon>Bacillati</taxon>
        <taxon>Actinomycetota</taxon>
        <taxon>Actinomycetes</taxon>
        <taxon>Geodermatophilales</taxon>
        <taxon>Geodermatophilaceae</taxon>
        <taxon>Modestobacter</taxon>
    </lineage>
</organism>
<name>A0A562IXL1_9ACTN</name>
<dbReference type="CDD" id="cd04179">
    <property type="entry name" value="DPM_DPG-synthase_like"/>
    <property type="match status" value="1"/>
</dbReference>
<dbReference type="SUPFAM" id="SSF53448">
    <property type="entry name" value="Nucleotide-diphospho-sugar transferases"/>
    <property type="match status" value="1"/>
</dbReference>
<dbReference type="PANTHER" id="PTHR48090">
    <property type="entry name" value="UNDECAPRENYL-PHOSPHATE 4-DEOXY-4-FORMAMIDO-L-ARABINOSE TRANSFERASE-RELATED"/>
    <property type="match status" value="1"/>
</dbReference>
<sequence length="316" mass="33717">MVIPTYNEAKNLPHVFGLLPDDLHEVVLVDGRSVDGTVEVAQALRPDVRVVRQNRRGKGNAMACGFAAVTGDVVVMLDADGSADPREIPLFVDALVNGADFAKGTRFAAGGGSCDITRTRAWGNRWLNRIANLLFGTRYTDLCYGYNAFWTHCLPHLELAADGPAHDSKLWGDGFEIETIINTRVAKARLRIVEVGSYEFARIHGQSNLNTWRDGVRVLRALVVERLNRKGTEVPAPAPEVVTRAHLAPVTDLGESARPAGTAPVAAIPMAMVPIAVVPISSIPVTDLPGSDVPVAAVPLAAVPPSAIEAADSRTA</sequence>
<feature type="domain" description="Glycosyltransferase 2-like" evidence="2">
    <location>
        <begin position="2"/>
        <end position="140"/>
    </location>
</feature>
<dbReference type="Pfam" id="PF00535">
    <property type="entry name" value="Glycos_transf_2"/>
    <property type="match status" value="1"/>
</dbReference>
<dbReference type="Proteomes" id="UP000321490">
    <property type="component" value="Unassembled WGS sequence"/>
</dbReference>